<proteinExistence type="predicted"/>
<dbReference type="SUPFAM" id="SSF55961">
    <property type="entry name" value="Bet v1-like"/>
    <property type="match status" value="1"/>
</dbReference>
<sequence>MNTFNYEFTVNASLEDVSAFHQDTSALKKLNPPPIIVQLHQVDPMAEASVSEFTLWMGPIPIRWRAIHSNVGVNGFTDTQDKGPMEYWKHTHSFECIKEQKTRIRETIEYRHPKGLGSMFTRLLFGRYGLTLLFAYRKWATIHNLGG</sequence>
<evidence type="ECO:0000313" key="1">
    <source>
        <dbReference type="EMBL" id="MBC8335411.1"/>
    </source>
</evidence>
<name>A0A8J6TEN5_9CHLR</name>
<protein>
    <recommendedName>
        <fullName evidence="3">Cyclase</fullName>
    </recommendedName>
</protein>
<reference evidence="1 2" key="1">
    <citation type="submission" date="2020-08" db="EMBL/GenBank/DDBJ databases">
        <title>Bridging the membrane lipid divide: bacteria of the FCB group superphylum have the potential to synthesize archaeal ether lipids.</title>
        <authorList>
            <person name="Villanueva L."/>
            <person name="Von Meijenfeldt F.A.B."/>
            <person name="Westbye A.B."/>
            <person name="Yadav S."/>
            <person name="Hopmans E.C."/>
            <person name="Dutilh B.E."/>
            <person name="Sinninghe Damste J.S."/>
        </authorList>
    </citation>
    <scope>NUCLEOTIDE SEQUENCE [LARGE SCALE GENOMIC DNA]</scope>
    <source>
        <strain evidence="1">NIOZ-UU36</strain>
    </source>
</reference>
<dbReference type="AlphaFoldDB" id="A0A8J6TEN5"/>
<organism evidence="1 2">
    <name type="scientific">Candidatus Desulfolinea nitratireducens</name>
    <dbReference type="NCBI Taxonomy" id="2841698"/>
    <lineage>
        <taxon>Bacteria</taxon>
        <taxon>Bacillati</taxon>
        <taxon>Chloroflexota</taxon>
        <taxon>Anaerolineae</taxon>
        <taxon>Anaerolineales</taxon>
        <taxon>Anaerolineales incertae sedis</taxon>
        <taxon>Candidatus Desulfolinea</taxon>
    </lineage>
</organism>
<accession>A0A8J6TEN5</accession>
<dbReference type="InterPro" id="IPR023393">
    <property type="entry name" value="START-like_dom_sf"/>
</dbReference>
<comment type="caution">
    <text evidence="1">The sequence shown here is derived from an EMBL/GenBank/DDBJ whole genome shotgun (WGS) entry which is preliminary data.</text>
</comment>
<gene>
    <name evidence="1" type="ORF">H8E29_09115</name>
</gene>
<evidence type="ECO:0000313" key="2">
    <source>
        <dbReference type="Proteomes" id="UP000614469"/>
    </source>
</evidence>
<dbReference type="Gene3D" id="3.30.530.20">
    <property type="match status" value="1"/>
</dbReference>
<dbReference type="Proteomes" id="UP000614469">
    <property type="component" value="Unassembled WGS sequence"/>
</dbReference>
<dbReference type="EMBL" id="JACNJN010000108">
    <property type="protein sequence ID" value="MBC8335411.1"/>
    <property type="molecule type" value="Genomic_DNA"/>
</dbReference>
<evidence type="ECO:0008006" key="3">
    <source>
        <dbReference type="Google" id="ProtNLM"/>
    </source>
</evidence>